<protein>
    <submittedName>
        <fullName evidence="8">Uncharacterized protein</fullName>
    </submittedName>
</protein>
<dbReference type="GeneID" id="40724695"/>
<dbReference type="PANTHER" id="PTHR31107">
    <property type="entry name" value="APOPTOGENIC PROTEIN 1, MITOCHONDRIAL"/>
    <property type="match status" value="1"/>
</dbReference>
<evidence type="ECO:0000256" key="5">
    <source>
        <dbReference type="ARBA" id="ARBA00023128"/>
    </source>
</evidence>
<comment type="subcellular location">
    <subcellularLocation>
        <location evidence="1">Mitochondrion inner membrane</location>
        <topology evidence="1">Peripheral membrane protein</topology>
        <orientation evidence="1">Matrix side</orientation>
    </subcellularLocation>
</comment>
<dbReference type="OrthoDB" id="6246201at2759"/>
<accession>A0A4V6YEQ2</accession>
<sequence>MLVPTLSAAPKSVASPASLAHTSTLVMKAATALEVRRFFATTSSSRASPSSTSPASSSSRSARRSARFTARPGADMVGPPDPISNLRPIRYGSAFEEAASSCSPSSTSSQVSSSAHSQSAALSMSHPYSLHEFTTSGDSSFGGWSHNTTHARRNRGDSSPSLYFERLLAKLEEAELAHKLRMARADNFNQRFWQDNNARFIQALSEFRSRTGSSKAVATLKAGEAQAQAQESEQDLDLDSDSLATFYSAWLKANAPRHRAYNRQLWAQTFGDLAPAARYQGLRAWAKLVGSVERRLGRVG</sequence>
<keyword evidence="5" id="KW-0496">Mitochondrion</keyword>
<dbReference type="EMBL" id="SRRM01000005">
    <property type="protein sequence ID" value="TKY89269.1"/>
    <property type="molecule type" value="Genomic_DNA"/>
</dbReference>
<feature type="compositionally biased region" description="Low complexity" evidence="7">
    <location>
        <begin position="43"/>
        <end position="60"/>
    </location>
</feature>
<evidence type="ECO:0000313" key="9">
    <source>
        <dbReference type="Proteomes" id="UP000306050"/>
    </source>
</evidence>
<comment type="similarity">
    <text evidence="2">Belongs to the COA8 family.</text>
</comment>
<comment type="caution">
    <text evidence="8">The sequence shown here is derived from an EMBL/GenBank/DDBJ whole genome shotgun (WGS) entry which is preliminary data.</text>
</comment>
<dbReference type="Proteomes" id="UP000306050">
    <property type="component" value="Chromosome SGRAM_12"/>
</dbReference>
<proteinExistence type="inferred from homology"/>
<dbReference type="Pfam" id="PF10231">
    <property type="entry name" value="COA8"/>
    <property type="match status" value="1"/>
</dbReference>
<dbReference type="InterPro" id="IPR018796">
    <property type="entry name" value="COA8"/>
</dbReference>
<gene>
    <name evidence="8" type="ORF">EX895_001800</name>
</gene>
<feature type="region of interest" description="Disordered" evidence="7">
    <location>
        <begin position="43"/>
        <end position="87"/>
    </location>
</feature>
<dbReference type="GO" id="GO:0097193">
    <property type="term" value="P:intrinsic apoptotic signaling pathway"/>
    <property type="evidence" value="ECO:0007669"/>
    <property type="project" value="InterPro"/>
</dbReference>
<dbReference type="KEGG" id="sgra:EX895_001800"/>
<reference evidence="8 9" key="1">
    <citation type="submission" date="2019-05" db="EMBL/GenBank/DDBJ databases">
        <title>Sporisorium graminicola CBS 10092 draft sequencing and annotation.</title>
        <authorList>
            <person name="Solano-Gonzalez S."/>
            <person name="Caddick M.X."/>
            <person name="Darby A."/>
        </authorList>
    </citation>
    <scope>NUCLEOTIDE SEQUENCE [LARGE SCALE GENOMIC DNA]</scope>
    <source>
        <strain evidence="8 9">CBS 10092</strain>
    </source>
</reference>
<keyword evidence="4" id="KW-0809">Transit peptide</keyword>
<dbReference type="RefSeq" id="XP_029741254.1">
    <property type="nucleotide sequence ID" value="XM_029882399.1"/>
</dbReference>
<keyword evidence="3" id="KW-0999">Mitochondrion inner membrane</keyword>
<evidence type="ECO:0000256" key="3">
    <source>
        <dbReference type="ARBA" id="ARBA00022792"/>
    </source>
</evidence>
<evidence type="ECO:0000256" key="1">
    <source>
        <dbReference type="ARBA" id="ARBA00004443"/>
    </source>
</evidence>
<organism evidence="8 9">
    <name type="scientific">Sporisorium graminicola</name>
    <dbReference type="NCBI Taxonomy" id="280036"/>
    <lineage>
        <taxon>Eukaryota</taxon>
        <taxon>Fungi</taxon>
        <taxon>Dikarya</taxon>
        <taxon>Basidiomycota</taxon>
        <taxon>Ustilaginomycotina</taxon>
        <taxon>Ustilaginomycetes</taxon>
        <taxon>Ustilaginales</taxon>
        <taxon>Ustilaginaceae</taxon>
        <taxon>Sporisorium</taxon>
    </lineage>
</organism>
<name>A0A4V6YEQ2_9BASI</name>
<evidence type="ECO:0000256" key="6">
    <source>
        <dbReference type="ARBA" id="ARBA00023136"/>
    </source>
</evidence>
<evidence type="ECO:0000256" key="7">
    <source>
        <dbReference type="SAM" id="MobiDB-lite"/>
    </source>
</evidence>
<evidence type="ECO:0000256" key="2">
    <source>
        <dbReference type="ARBA" id="ARBA00005453"/>
    </source>
</evidence>
<dbReference type="GO" id="GO:0005743">
    <property type="term" value="C:mitochondrial inner membrane"/>
    <property type="evidence" value="ECO:0007669"/>
    <property type="project" value="UniProtKB-SubCell"/>
</dbReference>
<dbReference type="PANTHER" id="PTHR31107:SF2">
    <property type="entry name" value="CYTOCHROME C OXIDASE ASSEMBLY FACTOR 8"/>
    <property type="match status" value="1"/>
</dbReference>
<dbReference type="AlphaFoldDB" id="A0A4V6YEQ2"/>
<evidence type="ECO:0000256" key="4">
    <source>
        <dbReference type="ARBA" id="ARBA00022946"/>
    </source>
</evidence>
<keyword evidence="6" id="KW-0472">Membrane</keyword>
<keyword evidence="9" id="KW-1185">Reference proteome</keyword>
<evidence type="ECO:0000313" key="8">
    <source>
        <dbReference type="EMBL" id="TKY89269.1"/>
    </source>
</evidence>